<evidence type="ECO:0000313" key="2">
    <source>
        <dbReference type="EMBL" id="EGF10737.1"/>
    </source>
</evidence>
<dbReference type="STRING" id="267212.GCA_001063965_00076"/>
<reference evidence="2 3" key="1">
    <citation type="submission" date="2011-02" db="EMBL/GenBank/DDBJ databases">
        <authorList>
            <person name="Muzny D."/>
            <person name="Qin X."/>
            <person name="Deng J."/>
            <person name="Jiang H."/>
            <person name="Liu Y."/>
            <person name="Qu J."/>
            <person name="Song X.-Z."/>
            <person name="Zhang L."/>
            <person name="Thornton R."/>
            <person name="Coyle M."/>
            <person name="Francisco L."/>
            <person name="Jackson L."/>
            <person name="Javaid M."/>
            <person name="Korchina V."/>
            <person name="Kovar C."/>
            <person name="Mata R."/>
            <person name="Mathew T."/>
            <person name="Ngo R."/>
            <person name="Nguyen L."/>
            <person name="Nguyen N."/>
            <person name="Okwuonu G."/>
            <person name="Ongeri F."/>
            <person name="Pham C."/>
            <person name="Simmons D."/>
            <person name="Wilczek-Boney K."/>
            <person name="Hale W."/>
            <person name="Jakkamsetti A."/>
            <person name="Pham P."/>
            <person name="Ruth R."/>
            <person name="San Lucas F."/>
            <person name="Warren J."/>
            <person name="Zhang J."/>
            <person name="Zhao Z."/>
            <person name="Zhou C."/>
            <person name="Zhu D."/>
            <person name="Lee S."/>
            <person name="Bess C."/>
            <person name="Blankenburg K."/>
            <person name="Forbes L."/>
            <person name="Fu Q."/>
            <person name="Gubbala S."/>
            <person name="Hirani K."/>
            <person name="Jayaseelan J.C."/>
            <person name="Lara F."/>
            <person name="Munidasa M."/>
            <person name="Palculict T."/>
            <person name="Patil S."/>
            <person name="Pu L.-L."/>
            <person name="Saada N."/>
            <person name="Tang L."/>
            <person name="Weissenberger G."/>
            <person name="Zhu Y."/>
            <person name="Hemphill L."/>
            <person name="Shang Y."/>
            <person name="Youmans B."/>
            <person name="Ayvaz T."/>
            <person name="Ross M."/>
            <person name="Santibanez J."/>
            <person name="Aqrawi P."/>
            <person name="Gross S."/>
            <person name="Joshi V."/>
            <person name="Fowler G."/>
            <person name="Nazareth L."/>
            <person name="Reid J."/>
            <person name="Worley K."/>
            <person name="Petrosino J."/>
            <person name="Highlander S."/>
            <person name="Gibbs R."/>
        </authorList>
    </citation>
    <scope>NUCLEOTIDE SEQUENCE [LARGE SCALE GENOMIC DNA]</scope>
    <source>
        <strain evidence="2 3">ATCC BAA-1200</strain>
    </source>
</reference>
<dbReference type="HOGENOM" id="CLU_1132656_0_0_4"/>
<proteinExistence type="predicted"/>
<dbReference type="EMBL" id="AFAY01000031">
    <property type="protein sequence ID" value="EGF10737.1"/>
    <property type="molecule type" value="Genomic_DNA"/>
</dbReference>
<organism evidence="2 3">
    <name type="scientific">Neisseria bacilliformis ATCC BAA-1200</name>
    <dbReference type="NCBI Taxonomy" id="888742"/>
    <lineage>
        <taxon>Bacteria</taxon>
        <taxon>Pseudomonadati</taxon>
        <taxon>Pseudomonadota</taxon>
        <taxon>Betaproteobacteria</taxon>
        <taxon>Neisseriales</taxon>
        <taxon>Neisseriaceae</taxon>
        <taxon>Neisseria</taxon>
    </lineage>
</organism>
<dbReference type="OrthoDB" id="10013473at2"/>
<keyword evidence="1" id="KW-0472">Membrane</keyword>
<evidence type="ECO:0000313" key="3">
    <source>
        <dbReference type="Proteomes" id="UP000004105"/>
    </source>
</evidence>
<feature type="transmembrane region" description="Helical" evidence="1">
    <location>
        <begin position="123"/>
        <end position="144"/>
    </location>
</feature>
<accession>F2BCY8</accession>
<dbReference type="AlphaFoldDB" id="F2BCY8"/>
<keyword evidence="3" id="KW-1185">Reference proteome</keyword>
<comment type="caution">
    <text evidence="2">The sequence shown here is derived from an EMBL/GenBank/DDBJ whole genome shotgun (WGS) entry which is preliminary data.</text>
</comment>
<dbReference type="RefSeq" id="WP_007342625.1">
    <property type="nucleotide sequence ID" value="NZ_GL878494.1"/>
</dbReference>
<dbReference type="Proteomes" id="UP000004105">
    <property type="component" value="Unassembled WGS sequence"/>
</dbReference>
<feature type="transmembrane region" description="Helical" evidence="1">
    <location>
        <begin position="53"/>
        <end position="71"/>
    </location>
</feature>
<name>F2BCY8_9NEIS</name>
<protein>
    <submittedName>
        <fullName evidence="2">Uncharacterized protein</fullName>
    </submittedName>
</protein>
<keyword evidence="1" id="KW-1133">Transmembrane helix</keyword>
<keyword evidence="1" id="KW-0812">Transmembrane</keyword>
<feature type="transmembrane region" description="Helical" evidence="1">
    <location>
        <begin position="6"/>
        <end position="32"/>
    </location>
</feature>
<evidence type="ECO:0000256" key="1">
    <source>
        <dbReference type="SAM" id="Phobius"/>
    </source>
</evidence>
<sequence length="245" mass="27090">MFSYLIVYILIIFVVVLLLVAAATGYSAFVILSAAARTAFAMCRRLPPARHPLMWLYAALLGYLLFPVLLADFAAAAPAARHVHDITVLRWWNNAWLCAVLVAANLPLLPLLHGEIRSGSPCFGTAFCVWCVFAAAWGLAALAACSPEFAANYAAVFDALWPWQRGVLAHLEADSARTAEAFARPMLRYGSAVFFDGVSLFIATLPFFLLYSATLPRNNTPLSYGAAGMRHRIDELRGRRRRRRR</sequence>
<gene>
    <name evidence="2" type="ORF">HMPREF9123_1619</name>
</gene>
<feature type="transmembrane region" description="Helical" evidence="1">
    <location>
        <begin position="91"/>
        <end position="111"/>
    </location>
</feature>
<feature type="transmembrane region" description="Helical" evidence="1">
    <location>
        <begin position="192"/>
        <end position="211"/>
    </location>
</feature>